<organism evidence="2 3">
    <name type="scientific">Szabonella alba</name>
    <dbReference type="NCBI Taxonomy" id="2804194"/>
    <lineage>
        <taxon>Bacteria</taxon>
        <taxon>Pseudomonadati</taxon>
        <taxon>Pseudomonadota</taxon>
        <taxon>Alphaproteobacteria</taxon>
        <taxon>Rhodobacterales</taxon>
        <taxon>Paracoccaceae</taxon>
        <taxon>Szabonella</taxon>
    </lineage>
</organism>
<dbReference type="InterPro" id="IPR029041">
    <property type="entry name" value="FAD-linked_oxidoreductase-like"/>
</dbReference>
<proteinExistence type="predicted"/>
<dbReference type="EMBL" id="JAESVN010000007">
    <property type="protein sequence ID" value="MBL4918621.1"/>
    <property type="molecule type" value="Genomic_DNA"/>
</dbReference>
<comment type="caution">
    <text evidence="2">The sequence shown here is derived from an EMBL/GenBank/DDBJ whole genome shotgun (WGS) entry which is preliminary data.</text>
</comment>
<keyword evidence="3" id="KW-1185">Reference proteome</keyword>
<dbReference type="Gene3D" id="3.20.20.220">
    <property type="match status" value="1"/>
</dbReference>
<name>A0A8K0VCP6_9RHOB</name>
<sequence length="298" mass="32049">MFTTDQTPIDVQPRGLLSSASFEVTPKSWYKFRTSRPEDVSRIAAGTKVFIASIPRTPMVQMVETARGLRALGLEPVPHIPARLIDSKSQLKDMLSALRSEADVSAALVIAGGVKEQAGPFSSSIDLVATGLFDQLGFTEIVFAGHPEGNRDIDPDGGVTQADAALRWKQDWRHRSGMAASLLTQFLFSSAPALDWAKHQRKAGIELPITIGLAGPTRLTELIRYGISCGVGPSLAILQRKALDVRRLLHLIAPDDLIAELAAGVDHTGTPLIAGVHVFPFGGIADFLDWQRIALSSG</sequence>
<evidence type="ECO:0000313" key="2">
    <source>
        <dbReference type="EMBL" id="MBL4918621.1"/>
    </source>
</evidence>
<dbReference type="SUPFAM" id="SSF51730">
    <property type="entry name" value="FAD-linked oxidoreductase"/>
    <property type="match status" value="1"/>
</dbReference>
<dbReference type="RefSeq" id="WP_202689603.1">
    <property type="nucleotide sequence ID" value="NZ_JAESVN010000007.1"/>
</dbReference>
<dbReference type="AlphaFoldDB" id="A0A8K0VCP6"/>
<dbReference type="Proteomes" id="UP000648908">
    <property type="component" value="Unassembled WGS sequence"/>
</dbReference>
<keyword evidence="1" id="KW-0560">Oxidoreductase</keyword>
<accession>A0A8K0VCP6</accession>
<dbReference type="GO" id="GO:0016491">
    <property type="term" value="F:oxidoreductase activity"/>
    <property type="evidence" value="ECO:0007669"/>
    <property type="project" value="UniProtKB-KW"/>
</dbReference>
<evidence type="ECO:0000256" key="1">
    <source>
        <dbReference type="ARBA" id="ARBA00023002"/>
    </source>
</evidence>
<reference evidence="2" key="1">
    <citation type="submission" date="2021-01" db="EMBL/GenBank/DDBJ databases">
        <title>Tabrizicola alba sp. nov. a motile alkaliphilic bacterium isolated from a soda lake.</title>
        <authorList>
            <person name="Szuroczki S."/>
            <person name="Abbaszade G."/>
            <person name="Schumann P."/>
            <person name="Toth E."/>
        </authorList>
    </citation>
    <scope>NUCLEOTIDE SEQUENCE</scope>
    <source>
        <strain evidence="2">DMG-N-6</strain>
    </source>
</reference>
<gene>
    <name evidence="2" type="ORF">JL811_15450</name>
</gene>
<evidence type="ECO:0000313" key="3">
    <source>
        <dbReference type="Proteomes" id="UP000648908"/>
    </source>
</evidence>
<protein>
    <submittedName>
        <fullName evidence="2">Methylenetetrahydrofolate reductase</fullName>
    </submittedName>
</protein>